<gene>
    <name evidence="2" type="ORF">FSARC_8646</name>
</gene>
<evidence type="ECO:0000313" key="2">
    <source>
        <dbReference type="EMBL" id="KAF4963315.1"/>
    </source>
</evidence>
<proteinExistence type="predicted"/>
<reference evidence="2" key="2">
    <citation type="submission" date="2020-05" db="EMBL/GenBank/DDBJ databases">
        <authorList>
            <person name="Kim H.-S."/>
            <person name="Proctor R.H."/>
            <person name="Brown D.W."/>
        </authorList>
    </citation>
    <scope>NUCLEOTIDE SEQUENCE</scope>
    <source>
        <strain evidence="2">NRRL 20472</strain>
    </source>
</reference>
<evidence type="ECO:0000313" key="3">
    <source>
        <dbReference type="Proteomes" id="UP000622797"/>
    </source>
</evidence>
<reference evidence="2" key="1">
    <citation type="journal article" date="2020" name="BMC Genomics">
        <title>Correction to: Identification and distribution of gene clusters required for synthesis of sphingolipid metabolism inhibitors in diverse species of the filamentous fungus Fusarium.</title>
        <authorList>
            <person name="Kim H.S."/>
            <person name="Lohmar J.M."/>
            <person name="Busman M."/>
            <person name="Brown D.W."/>
            <person name="Naumann T.A."/>
            <person name="Divon H.H."/>
            <person name="Lysoe E."/>
            <person name="Uhlig S."/>
            <person name="Proctor R.H."/>
        </authorList>
    </citation>
    <scope>NUCLEOTIDE SEQUENCE</scope>
    <source>
        <strain evidence="2">NRRL 20472</strain>
    </source>
</reference>
<dbReference type="OrthoDB" id="412402at2759"/>
<comment type="caution">
    <text evidence="2">The sequence shown here is derived from an EMBL/GenBank/DDBJ whole genome shotgun (WGS) entry which is preliminary data.</text>
</comment>
<name>A0A8H4TSL4_9HYPO</name>
<feature type="region of interest" description="Disordered" evidence="1">
    <location>
        <begin position="457"/>
        <end position="478"/>
    </location>
</feature>
<protein>
    <submittedName>
        <fullName evidence="2">Uncharacterized protein</fullName>
    </submittedName>
</protein>
<accession>A0A8H4TSL4</accession>
<sequence length="478" mass="53641">MPPSPGSTAWSDLVEWNVEVDFLVAKKKPGKVYTAETGKRDRWACPANEDNPTETCVQHVAEHVAATLGTKGYAVGGVAYADASDSDGLSFTIEKPNRKADVKGVDPCMQYWFIGPAPDAIAKPESPDEYDWVGVRLRCPYRSLLSVYHADRFGEKNLGQGVTSNRPTIPPFRGFIEIEKVLGLLRAGFKLHVNSTCRLRVYMNLQHDGLDLTEAKKAITLAWLLEPDLLLPLRPNTKDRTLSHCLPITMESKLAKRPSRFPANISASLSQEVRERLLAQSGPLFPVDMELMDSHIPSMIKSRIQERIHMIWATSTLEELSNALKNLHGETTLSLNIHNKYHPTLVFQYGVWHPQREDMQYWVQLLGRLFLFAVASTPTRFKQAVLNLEYNAVGLQHMNRVDRCKTMLTLSFDHAMGYYWDQLKENERGNGCLSPKNLDRQGILPPMRGIDYDTDAQVQSGSSSSFSNGNGSGLWIGN</sequence>
<organism evidence="2 3">
    <name type="scientific">Fusarium sarcochroum</name>
    <dbReference type="NCBI Taxonomy" id="1208366"/>
    <lineage>
        <taxon>Eukaryota</taxon>
        <taxon>Fungi</taxon>
        <taxon>Dikarya</taxon>
        <taxon>Ascomycota</taxon>
        <taxon>Pezizomycotina</taxon>
        <taxon>Sordariomycetes</taxon>
        <taxon>Hypocreomycetidae</taxon>
        <taxon>Hypocreales</taxon>
        <taxon>Nectriaceae</taxon>
        <taxon>Fusarium</taxon>
        <taxon>Fusarium lateritium species complex</taxon>
    </lineage>
</organism>
<dbReference type="AlphaFoldDB" id="A0A8H4TSL4"/>
<evidence type="ECO:0000256" key="1">
    <source>
        <dbReference type="SAM" id="MobiDB-lite"/>
    </source>
</evidence>
<feature type="compositionally biased region" description="Low complexity" evidence="1">
    <location>
        <begin position="460"/>
        <end position="469"/>
    </location>
</feature>
<keyword evidence="3" id="KW-1185">Reference proteome</keyword>
<dbReference type="EMBL" id="JABEXW010000480">
    <property type="protein sequence ID" value="KAF4963315.1"/>
    <property type="molecule type" value="Genomic_DNA"/>
</dbReference>
<dbReference type="Proteomes" id="UP000622797">
    <property type="component" value="Unassembled WGS sequence"/>
</dbReference>